<feature type="non-terminal residue" evidence="2">
    <location>
        <position position="39"/>
    </location>
</feature>
<feature type="region of interest" description="Disordered" evidence="1">
    <location>
        <begin position="1"/>
        <end position="22"/>
    </location>
</feature>
<evidence type="ECO:0000313" key="2">
    <source>
        <dbReference type="EMBL" id="CAA9452171.1"/>
    </source>
</evidence>
<dbReference type="EMBL" id="CADCVC010000213">
    <property type="protein sequence ID" value="CAA9452171.1"/>
    <property type="molecule type" value="Genomic_DNA"/>
</dbReference>
<feature type="non-terminal residue" evidence="2">
    <location>
        <position position="1"/>
    </location>
</feature>
<name>A0A6J4QX88_9ACTN</name>
<evidence type="ECO:0000256" key="1">
    <source>
        <dbReference type="SAM" id="MobiDB-lite"/>
    </source>
</evidence>
<sequence length="39" mass="4208">AGREVLPARKEGDRRAPARGLGSLRRRLGHRGFCPGPAI</sequence>
<organism evidence="2">
    <name type="scientific">uncultured Rubrobacteraceae bacterium</name>
    <dbReference type="NCBI Taxonomy" id="349277"/>
    <lineage>
        <taxon>Bacteria</taxon>
        <taxon>Bacillati</taxon>
        <taxon>Actinomycetota</taxon>
        <taxon>Rubrobacteria</taxon>
        <taxon>Rubrobacterales</taxon>
        <taxon>Rubrobacteraceae</taxon>
        <taxon>environmental samples</taxon>
    </lineage>
</organism>
<dbReference type="AlphaFoldDB" id="A0A6J4QX88"/>
<feature type="compositionally biased region" description="Basic and acidic residues" evidence="1">
    <location>
        <begin position="1"/>
        <end position="16"/>
    </location>
</feature>
<proteinExistence type="predicted"/>
<protein>
    <submittedName>
        <fullName evidence="2">Uncharacterized protein</fullName>
    </submittedName>
</protein>
<accession>A0A6J4QX88</accession>
<reference evidence="2" key="1">
    <citation type="submission" date="2020-02" db="EMBL/GenBank/DDBJ databases">
        <authorList>
            <person name="Meier V. D."/>
        </authorList>
    </citation>
    <scope>NUCLEOTIDE SEQUENCE</scope>
    <source>
        <strain evidence="2">AVDCRST_MAG80</strain>
    </source>
</reference>
<gene>
    <name evidence="2" type="ORF">AVDCRST_MAG80-2405</name>
</gene>